<evidence type="ECO:0000256" key="1">
    <source>
        <dbReference type="SAM" id="MobiDB-lite"/>
    </source>
</evidence>
<evidence type="ECO:0000313" key="2">
    <source>
        <dbReference type="EMBL" id="GFD15639.1"/>
    </source>
</evidence>
<comment type="caution">
    <text evidence="2">The sequence shown here is derived from an EMBL/GenBank/DDBJ whole genome shotgun (WGS) entry which is preliminary data.</text>
</comment>
<proteinExistence type="predicted"/>
<feature type="compositionally biased region" description="Basic and acidic residues" evidence="1">
    <location>
        <begin position="91"/>
        <end position="122"/>
    </location>
</feature>
<accession>A0A699U2U7</accession>
<protein>
    <submittedName>
        <fullName evidence="2">Uncharacterized protein</fullName>
    </submittedName>
</protein>
<reference evidence="2" key="1">
    <citation type="journal article" date="2019" name="Sci. Rep.">
        <title>Draft genome of Tanacetum cinerariifolium, the natural source of mosquito coil.</title>
        <authorList>
            <person name="Yamashiro T."/>
            <person name="Shiraishi A."/>
            <person name="Satake H."/>
            <person name="Nakayama K."/>
        </authorList>
    </citation>
    <scope>NUCLEOTIDE SEQUENCE</scope>
</reference>
<organism evidence="2">
    <name type="scientific">Tanacetum cinerariifolium</name>
    <name type="common">Dalmatian daisy</name>
    <name type="synonym">Chrysanthemum cinerariifolium</name>
    <dbReference type="NCBI Taxonomy" id="118510"/>
    <lineage>
        <taxon>Eukaryota</taxon>
        <taxon>Viridiplantae</taxon>
        <taxon>Streptophyta</taxon>
        <taxon>Embryophyta</taxon>
        <taxon>Tracheophyta</taxon>
        <taxon>Spermatophyta</taxon>
        <taxon>Magnoliopsida</taxon>
        <taxon>eudicotyledons</taxon>
        <taxon>Gunneridae</taxon>
        <taxon>Pentapetalae</taxon>
        <taxon>asterids</taxon>
        <taxon>campanulids</taxon>
        <taxon>Asterales</taxon>
        <taxon>Asteraceae</taxon>
        <taxon>Asteroideae</taxon>
        <taxon>Anthemideae</taxon>
        <taxon>Anthemidinae</taxon>
        <taxon>Tanacetum</taxon>
    </lineage>
</organism>
<feature type="region of interest" description="Disordered" evidence="1">
    <location>
        <begin position="70"/>
        <end position="122"/>
    </location>
</feature>
<gene>
    <name evidence="2" type="ORF">Tci_887608</name>
</gene>
<sequence>MAKHKEIYVISSHTKKVFANMRRQGHSFSGNVTPLFETMMVNAQEEVGEEEAKAAQANEIANLKKIVKKLEKRRKSRPKGLRRLKKVGSSKKLESSKEKDSLGAQKDASKHGRSIKDIDQDA</sequence>
<dbReference type="AlphaFoldDB" id="A0A699U2U7"/>
<dbReference type="EMBL" id="BKCJ011287853">
    <property type="protein sequence ID" value="GFD15639.1"/>
    <property type="molecule type" value="Genomic_DNA"/>
</dbReference>
<feature type="compositionally biased region" description="Basic residues" evidence="1">
    <location>
        <begin position="70"/>
        <end position="89"/>
    </location>
</feature>
<name>A0A699U2U7_TANCI</name>